<dbReference type="PANTHER" id="PTHR43811">
    <property type="entry name" value="FKBP-TYPE PEPTIDYL-PROLYL CIS-TRANS ISOMERASE FKPA"/>
    <property type="match status" value="1"/>
</dbReference>
<organism evidence="8 9">
    <name type="scientific">Micromonospora pattaloongensis</name>
    <dbReference type="NCBI Taxonomy" id="405436"/>
    <lineage>
        <taxon>Bacteria</taxon>
        <taxon>Bacillati</taxon>
        <taxon>Actinomycetota</taxon>
        <taxon>Actinomycetes</taxon>
        <taxon>Micromonosporales</taxon>
        <taxon>Micromonosporaceae</taxon>
        <taxon>Micromonospora</taxon>
    </lineage>
</organism>
<dbReference type="FunFam" id="3.10.50.40:FF:000006">
    <property type="entry name" value="Peptidyl-prolyl cis-trans isomerase"/>
    <property type="match status" value="1"/>
</dbReference>
<dbReference type="Gene3D" id="3.10.50.40">
    <property type="match status" value="1"/>
</dbReference>
<keyword evidence="9" id="KW-1185">Reference proteome</keyword>
<evidence type="ECO:0000256" key="3">
    <source>
        <dbReference type="ARBA" id="ARBA00023110"/>
    </source>
</evidence>
<dbReference type="OrthoDB" id="25996at2"/>
<dbReference type="InterPro" id="IPR001179">
    <property type="entry name" value="PPIase_FKBP_dom"/>
</dbReference>
<accession>A0A1H3NU64</accession>
<sequence length="122" mass="12653">MEKPTVGPIAGAPPTDLVIEDVTVGEGPEAQPGQVATVHYVGVAFSTGQEFDASWNRGEPFSFPLGAGRVIAGWDRGVVGMKVGGRRRLIIPPQLGYGDRGAGGAIKPGETLIFVVDLLAVD</sequence>
<dbReference type="EMBL" id="FNPH01000004">
    <property type="protein sequence ID" value="SDY91679.1"/>
    <property type="molecule type" value="Genomic_DNA"/>
</dbReference>
<comment type="catalytic activity">
    <reaction evidence="1 5 6">
        <text>[protein]-peptidylproline (omega=180) = [protein]-peptidylproline (omega=0)</text>
        <dbReference type="Rhea" id="RHEA:16237"/>
        <dbReference type="Rhea" id="RHEA-COMP:10747"/>
        <dbReference type="Rhea" id="RHEA-COMP:10748"/>
        <dbReference type="ChEBI" id="CHEBI:83833"/>
        <dbReference type="ChEBI" id="CHEBI:83834"/>
        <dbReference type="EC" id="5.2.1.8"/>
    </reaction>
</comment>
<comment type="similarity">
    <text evidence="2 6">Belongs to the FKBP-type PPIase family.</text>
</comment>
<name>A0A1H3NU64_9ACTN</name>
<dbReference type="PROSITE" id="PS50059">
    <property type="entry name" value="FKBP_PPIASE"/>
    <property type="match status" value="1"/>
</dbReference>
<feature type="domain" description="PPIase FKBP-type" evidence="7">
    <location>
        <begin position="33"/>
        <end position="122"/>
    </location>
</feature>
<dbReference type="RefSeq" id="WP_091556083.1">
    <property type="nucleotide sequence ID" value="NZ_FNPH01000004.1"/>
</dbReference>
<dbReference type="Pfam" id="PF00254">
    <property type="entry name" value="FKBP_C"/>
    <property type="match status" value="1"/>
</dbReference>
<protein>
    <recommendedName>
        <fullName evidence="6">Peptidyl-prolyl cis-trans isomerase</fullName>
        <ecNumber evidence="6">5.2.1.8</ecNumber>
    </recommendedName>
</protein>
<evidence type="ECO:0000313" key="8">
    <source>
        <dbReference type="EMBL" id="SDY91679.1"/>
    </source>
</evidence>
<evidence type="ECO:0000256" key="5">
    <source>
        <dbReference type="PROSITE-ProRule" id="PRU00277"/>
    </source>
</evidence>
<keyword evidence="3 5" id="KW-0697">Rotamase</keyword>
<reference evidence="9" key="1">
    <citation type="submission" date="2016-10" db="EMBL/GenBank/DDBJ databases">
        <authorList>
            <person name="Varghese N."/>
            <person name="Submissions S."/>
        </authorList>
    </citation>
    <scope>NUCLEOTIDE SEQUENCE [LARGE SCALE GENOMIC DNA]</scope>
    <source>
        <strain evidence="9">DSM 45245</strain>
    </source>
</reference>
<dbReference type="PANTHER" id="PTHR43811:SF19">
    <property type="entry name" value="39 KDA FK506-BINDING NUCLEAR PROTEIN"/>
    <property type="match status" value="1"/>
</dbReference>
<dbReference type="InterPro" id="IPR046357">
    <property type="entry name" value="PPIase_dom_sf"/>
</dbReference>
<dbReference type="SUPFAM" id="SSF54534">
    <property type="entry name" value="FKBP-like"/>
    <property type="match status" value="1"/>
</dbReference>
<dbReference type="EC" id="5.2.1.8" evidence="6"/>
<dbReference type="Proteomes" id="UP000242415">
    <property type="component" value="Unassembled WGS sequence"/>
</dbReference>
<dbReference type="GO" id="GO:0003755">
    <property type="term" value="F:peptidyl-prolyl cis-trans isomerase activity"/>
    <property type="evidence" value="ECO:0007669"/>
    <property type="project" value="UniProtKB-UniRule"/>
</dbReference>
<evidence type="ECO:0000256" key="1">
    <source>
        <dbReference type="ARBA" id="ARBA00000971"/>
    </source>
</evidence>
<dbReference type="STRING" id="405436.SAMN05444365_104129"/>
<evidence type="ECO:0000313" key="9">
    <source>
        <dbReference type="Proteomes" id="UP000242415"/>
    </source>
</evidence>
<dbReference type="AlphaFoldDB" id="A0A1H3NU64"/>
<gene>
    <name evidence="8" type="ORF">SAMN05444365_104129</name>
</gene>
<evidence type="ECO:0000256" key="4">
    <source>
        <dbReference type="ARBA" id="ARBA00023235"/>
    </source>
</evidence>
<evidence type="ECO:0000259" key="7">
    <source>
        <dbReference type="PROSITE" id="PS50059"/>
    </source>
</evidence>
<proteinExistence type="inferred from homology"/>
<evidence type="ECO:0000256" key="2">
    <source>
        <dbReference type="ARBA" id="ARBA00006577"/>
    </source>
</evidence>
<keyword evidence="4 5" id="KW-0413">Isomerase</keyword>
<evidence type="ECO:0000256" key="6">
    <source>
        <dbReference type="RuleBase" id="RU003915"/>
    </source>
</evidence>